<evidence type="ECO:0000313" key="3">
    <source>
        <dbReference type="Proteomes" id="UP000829291"/>
    </source>
</evidence>
<feature type="compositionally biased region" description="Low complexity" evidence="1">
    <location>
        <begin position="294"/>
        <end position="304"/>
    </location>
</feature>
<dbReference type="RefSeq" id="XP_046601326.1">
    <property type="nucleotide sequence ID" value="XM_046745370.1"/>
</dbReference>
<gene>
    <name evidence="4 5 6 7" type="primary">LOC107221796</name>
</gene>
<feature type="compositionally biased region" description="Polar residues" evidence="1">
    <location>
        <begin position="305"/>
        <end position="325"/>
    </location>
</feature>
<feature type="compositionally biased region" description="Polar residues" evidence="1">
    <location>
        <begin position="537"/>
        <end position="547"/>
    </location>
</feature>
<feature type="region of interest" description="Disordered" evidence="1">
    <location>
        <begin position="291"/>
        <end position="437"/>
    </location>
</feature>
<feature type="region of interest" description="Disordered" evidence="1">
    <location>
        <begin position="458"/>
        <end position="547"/>
    </location>
</feature>
<sequence length="691" mass="75799">MRYCWFKVAFSALIGLSTYFCNAAPTDFAVPVAKDSTYSHPARTLDTDQGLGQPIDMAWEAWIVTDKKLTEDGSNFESSTVPRRITSKSVFITPSLNKTCTDGYRLKSDMTCVPETITFNSKGHFQNFVLTRLNRTFANSSAVTELKVYGPVQVGIPLSKEGNSPPPSSSEKPERDEDPIEIAVVEEVQEDKKSGIETEAGLTVYLIGNRTKSSNFSGAFEEQGTRDEPSFADFIKNGSHAFAEVTNYQIPIDLRNILNGSKRGEYKESYESGKNVTTNDTETVVLLLTPARVTLTPEEPTTTTFSNDESFLGNQENDAVNSTASHGVPVKIDGPDSPSEGTANEEAATPSEFTTEKEEEEKEKQATTSGDDATESSTISFEDEESLISTTLDPEDQEELLTHSEAGMLVSPGNLRPTISDPVKAQPTVKEEEVSQISSEASILGDMIMETTLLGLHKTPKTPDALSDLFEAEPEVVFSPRDDRRPDRANAEESKDNSSAVPQGLPTASDAEVIPTLKRTISDANQGRVRFPDDPTDSSSSYVLFPGDNSNSINGNLAYKNRRERISSPFEDATTGVTHGQPDQRNSQWSGLPAGLGTGNNRRYSPQTGSPVSQRQMPMLLRFWKRMPLIRDPSMIQRTRDPSSDLSQIGPHVPSSSSIYRDVLPRSYPGQRVFNRNFRGPGSPGRIQRIG</sequence>
<dbReference type="OrthoDB" id="8197748at2759"/>
<feature type="region of interest" description="Disordered" evidence="1">
    <location>
        <begin position="638"/>
        <end position="658"/>
    </location>
</feature>
<keyword evidence="2" id="KW-0732">Signal</keyword>
<accession>A0A6J0BPA7</accession>
<feature type="chain" id="PRO_5044636895" evidence="2">
    <location>
        <begin position="24"/>
        <end position="691"/>
    </location>
</feature>
<evidence type="ECO:0000313" key="5">
    <source>
        <dbReference type="RefSeq" id="XP_015516410.2"/>
    </source>
</evidence>
<evidence type="ECO:0000256" key="2">
    <source>
        <dbReference type="SAM" id="SignalP"/>
    </source>
</evidence>
<organism evidence="3 5">
    <name type="scientific">Neodiprion lecontei</name>
    <name type="common">Redheaded pine sawfly</name>
    <dbReference type="NCBI Taxonomy" id="441921"/>
    <lineage>
        <taxon>Eukaryota</taxon>
        <taxon>Metazoa</taxon>
        <taxon>Ecdysozoa</taxon>
        <taxon>Arthropoda</taxon>
        <taxon>Hexapoda</taxon>
        <taxon>Insecta</taxon>
        <taxon>Pterygota</taxon>
        <taxon>Neoptera</taxon>
        <taxon>Endopterygota</taxon>
        <taxon>Hymenoptera</taxon>
        <taxon>Tenthredinoidea</taxon>
        <taxon>Diprionidae</taxon>
        <taxon>Diprioninae</taxon>
        <taxon>Neodiprion</taxon>
    </lineage>
</organism>
<dbReference type="RefSeq" id="XP_015516410.2">
    <property type="nucleotide sequence ID" value="XM_015660924.2"/>
</dbReference>
<evidence type="ECO:0000256" key="1">
    <source>
        <dbReference type="SAM" id="MobiDB-lite"/>
    </source>
</evidence>
<name>A0A6J0BPA7_NEOLC</name>
<dbReference type="RefSeq" id="XP_046601327.1">
    <property type="nucleotide sequence ID" value="XM_046745371.1"/>
</dbReference>
<dbReference type="RefSeq" id="XP_015516409.2">
    <property type="nucleotide sequence ID" value="XM_015660923.2"/>
</dbReference>
<protein>
    <submittedName>
        <fullName evidence="4 5">Uncharacterized protein LOC107221796</fullName>
    </submittedName>
</protein>
<feature type="signal peptide" evidence="2">
    <location>
        <begin position="1"/>
        <end position="23"/>
    </location>
</feature>
<feature type="compositionally biased region" description="Polar residues" evidence="1">
    <location>
        <begin position="366"/>
        <end position="380"/>
    </location>
</feature>
<dbReference type="AlphaFoldDB" id="A0A6J0BPA7"/>
<feature type="compositionally biased region" description="Basic and acidic residues" evidence="1">
    <location>
        <begin position="480"/>
        <end position="496"/>
    </location>
</feature>
<feature type="region of interest" description="Disordered" evidence="1">
    <location>
        <begin position="155"/>
        <end position="178"/>
    </location>
</feature>
<dbReference type="GeneID" id="107221796"/>
<evidence type="ECO:0000313" key="4">
    <source>
        <dbReference type="RefSeq" id="XP_015516409.2"/>
    </source>
</evidence>
<dbReference type="Proteomes" id="UP000829291">
    <property type="component" value="Chromosome 7"/>
</dbReference>
<reference evidence="4 5" key="1">
    <citation type="submission" date="2025-05" db="UniProtKB">
        <authorList>
            <consortium name="RefSeq"/>
        </authorList>
    </citation>
    <scope>IDENTIFICATION</scope>
    <source>
        <tissue evidence="4 5">Thorax and Abdomen</tissue>
    </source>
</reference>
<dbReference type="KEGG" id="nlo:107221796"/>
<evidence type="ECO:0000313" key="6">
    <source>
        <dbReference type="RefSeq" id="XP_046601326.1"/>
    </source>
</evidence>
<proteinExistence type="predicted"/>
<keyword evidence="3" id="KW-1185">Reference proteome</keyword>
<evidence type="ECO:0000313" key="7">
    <source>
        <dbReference type="RefSeq" id="XP_046601327.1"/>
    </source>
</evidence>